<gene>
    <name evidence="18" type="ORF">CLODIP_2_CD01221</name>
</gene>
<dbReference type="SUPFAM" id="SSF81321">
    <property type="entry name" value="Family A G protein-coupled receptor-like"/>
    <property type="match status" value="1"/>
</dbReference>
<keyword evidence="4" id="KW-0716">Sensory transduction</keyword>
<evidence type="ECO:0000256" key="9">
    <source>
        <dbReference type="ARBA" id="ARBA00023040"/>
    </source>
</evidence>
<keyword evidence="19" id="KW-1185">Reference proteome</keyword>
<comment type="subcellular location">
    <subcellularLocation>
        <location evidence="1">Membrane</location>
        <topology evidence="1">Multi-pass membrane protein</topology>
    </subcellularLocation>
</comment>
<dbReference type="GO" id="GO:0004930">
    <property type="term" value="F:G protein-coupled receptor activity"/>
    <property type="evidence" value="ECO:0007669"/>
    <property type="project" value="UniProtKB-KW"/>
</dbReference>
<evidence type="ECO:0000256" key="15">
    <source>
        <dbReference type="ARBA" id="ARBA00023305"/>
    </source>
</evidence>
<evidence type="ECO:0000313" key="19">
    <source>
        <dbReference type="Proteomes" id="UP000494165"/>
    </source>
</evidence>
<dbReference type="PROSITE" id="PS00238">
    <property type="entry name" value="OPSIN"/>
    <property type="match status" value="1"/>
</dbReference>
<dbReference type="InterPro" id="IPR027430">
    <property type="entry name" value="Retinal_BS"/>
</dbReference>
<keyword evidence="14" id="KW-0807">Transducer</keyword>
<keyword evidence="12" id="KW-0675">Receptor</keyword>
<name>A0A8S1DR25_9INSE</name>
<dbReference type="GO" id="GO:0007601">
    <property type="term" value="P:visual perception"/>
    <property type="evidence" value="ECO:0007669"/>
    <property type="project" value="UniProtKB-KW"/>
</dbReference>
<evidence type="ECO:0000256" key="8">
    <source>
        <dbReference type="ARBA" id="ARBA00022991"/>
    </source>
</evidence>
<evidence type="ECO:0000256" key="2">
    <source>
        <dbReference type="ARBA" id="ARBA00010663"/>
    </source>
</evidence>
<dbReference type="InterPro" id="IPR017452">
    <property type="entry name" value="GPCR_Rhodpsn_7TM"/>
</dbReference>
<keyword evidence="10 16" id="KW-0472">Membrane</keyword>
<evidence type="ECO:0000256" key="12">
    <source>
        <dbReference type="ARBA" id="ARBA00023170"/>
    </source>
</evidence>
<dbReference type="Proteomes" id="UP000494165">
    <property type="component" value="Unassembled WGS sequence"/>
</dbReference>
<keyword evidence="6" id="KW-0681">Retinal protein</keyword>
<evidence type="ECO:0000256" key="16">
    <source>
        <dbReference type="SAM" id="Phobius"/>
    </source>
</evidence>
<dbReference type="InterPro" id="IPR000276">
    <property type="entry name" value="GPCR_Rhodpsn"/>
</dbReference>
<organism evidence="18 19">
    <name type="scientific">Cloeon dipterum</name>
    <dbReference type="NCBI Taxonomy" id="197152"/>
    <lineage>
        <taxon>Eukaryota</taxon>
        <taxon>Metazoa</taxon>
        <taxon>Ecdysozoa</taxon>
        <taxon>Arthropoda</taxon>
        <taxon>Hexapoda</taxon>
        <taxon>Insecta</taxon>
        <taxon>Pterygota</taxon>
        <taxon>Palaeoptera</taxon>
        <taxon>Ephemeroptera</taxon>
        <taxon>Pisciforma</taxon>
        <taxon>Baetidae</taxon>
        <taxon>Cloeon</taxon>
    </lineage>
</organism>
<dbReference type="PRINTS" id="PR00237">
    <property type="entry name" value="GPCRRHODOPSN"/>
</dbReference>
<keyword evidence="13" id="KW-0325">Glycoprotein</keyword>
<dbReference type="InterPro" id="IPR050125">
    <property type="entry name" value="GPCR_opsins"/>
</dbReference>
<evidence type="ECO:0000256" key="10">
    <source>
        <dbReference type="ARBA" id="ARBA00023136"/>
    </source>
</evidence>
<dbReference type="Gene3D" id="1.20.1070.10">
    <property type="entry name" value="Rhodopsin 7-helix transmembrane proteins"/>
    <property type="match status" value="1"/>
</dbReference>
<keyword evidence="7 16" id="KW-1133">Transmembrane helix</keyword>
<evidence type="ECO:0000256" key="11">
    <source>
        <dbReference type="ARBA" id="ARBA00023157"/>
    </source>
</evidence>
<dbReference type="PRINTS" id="PR00577">
    <property type="entry name" value="OPSINRH3RH4"/>
</dbReference>
<keyword evidence="9" id="KW-0297">G-protein coupled receptor</keyword>
<evidence type="ECO:0000259" key="17">
    <source>
        <dbReference type="PROSITE" id="PS50262"/>
    </source>
</evidence>
<dbReference type="EMBL" id="CADEPI010000290">
    <property type="protein sequence ID" value="CAB3382981.1"/>
    <property type="molecule type" value="Genomic_DNA"/>
</dbReference>
<keyword evidence="8" id="KW-0157">Chromophore</keyword>
<evidence type="ECO:0000256" key="6">
    <source>
        <dbReference type="ARBA" id="ARBA00022925"/>
    </source>
</evidence>
<evidence type="ECO:0000256" key="5">
    <source>
        <dbReference type="ARBA" id="ARBA00022692"/>
    </source>
</evidence>
<evidence type="ECO:0000256" key="1">
    <source>
        <dbReference type="ARBA" id="ARBA00004141"/>
    </source>
</evidence>
<comment type="similarity">
    <text evidence="2">Belongs to the G-protein coupled receptor 1 family.</text>
</comment>
<dbReference type="PANTHER" id="PTHR24240">
    <property type="entry name" value="OPSIN"/>
    <property type="match status" value="1"/>
</dbReference>
<dbReference type="GO" id="GO:0009881">
    <property type="term" value="F:photoreceptor activity"/>
    <property type="evidence" value="ECO:0007669"/>
    <property type="project" value="UniProtKB-KW"/>
</dbReference>
<dbReference type="PROSITE" id="PS50262">
    <property type="entry name" value="G_PROTEIN_RECEP_F1_2"/>
    <property type="match status" value="1"/>
</dbReference>
<dbReference type="Pfam" id="PF00001">
    <property type="entry name" value="7tm_1"/>
    <property type="match status" value="1"/>
</dbReference>
<evidence type="ECO:0000256" key="13">
    <source>
        <dbReference type="ARBA" id="ARBA00023180"/>
    </source>
</evidence>
<feature type="transmembrane region" description="Helical" evidence="16">
    <location>
        <begin position="281"/>
        <end position="304"/>
    </location>
</feature>
<reference evidence="18 19" key="1">
    <citation type="submission" date="2020-04" db="EMBL/GenBank/DDBJ databases">
        <authorList>
            <person name="Alioto T."/>
            <person name="Alioto T."/>
            <person name="Gomez Garrido J."/>
        </authorList>
    </citation>
    <scope>NUCLEOTIDE SEQUENCE [LARGE SCALE GENOMIC DNA]</scope>
</reference>
<dbReference type="GO" id="GO:0016020">
    <property type="term" value="C:membrane"/>
    <property type="evidence" value="ECO:0007669"/>
    <property type="project" value="UniProtKB-SubCell"/>
</dbReference>
<evidence type="ECO:0000256" key="4">
    <source>
        <dbReference type="ARBA" id="ARBA00022606"/>
    </source>
</evidence>
<feature type="transmembrane region" description="Helical" evidence="16">
    <location>
        <begin position="316"/>
        <end position="336"/>
    </location>
</feature>
<evidence type="ECO:0000256" key="3">
    <source>
        <dbReference type="ARBA" id="ARBA00022543"/>
    </source>
</evidence>
<proteinExistence type="inferred from homology"/>
<sequence length="373" mass="41537">MVPQNSFLGNLSDQVIRPAYSMDVKMLGWDVSVNELGEIPEHWLQYPVVDSYLHLMLAIIYSFLMFSSLFGNGMVIYIFLTCKGLQSASNFFVVNLAIADFIMMLKAPIFIYNSIFGGYALGFLFCQIFATMGSYSGIVQATTNLCIAFDRCRNIKSPLDGQLSKVKALIMVLMTWAYATPWTLMPLLQIWGRFVPEGYLTSCTFDYLTTTMENKMFVLTIFIFAYVIPMSLIIFFYSQIVSQVFNHEKALKAQAKKMNVESLRSGDQASVSAEARIAKTAIGICSLFVASWTPYAIIALMGTFGNQDLLTPTVSMVPAVCCKLVACFDPYVYAISHPRFRLELQKICACLNIKEEAPPAKDAESAATSAQAT</sequence>
<feature type="transmembrane region" description="Helical" evidence="16">
    <location>
        <begin position="216"/>
        <end position="237"/>
    </location>
</feature>
<feature type="transmembrane region" description="Helical" evidence="16">
    <location>
        <begin position="52"/>
        <end position="80"/>
    </location>
</feature>
<feature type="transmembrane region" description="Helical" evidence="16">
    <location>
        <begin position="92"/>
        <end position="112"/>
    </location>
</feature>
<dbReference type="InterPro" id="IPR001760">
    <property type="entry name" value="Opsin"/>
</dbReference>
<evidence type="ECO:0000256" key="7">
    <source>
        <dbReference type="ARBA" id="ARBA00022989"/>
    </source>
</evidence>
<dbReference type="GO" id="GO:0007602">
    <property type="term" value="P:phototransduction"/>
    <property type="evidence" value="ECO:0007669"/>
    <property type="project" value="UniProtKB-KW"/>
</dbReference>
<evidence type="ECO:0000313" key="18">
    <source>
        <dbReference type="EMBL" id="CAB3382981.1"/>
    </source>
</evidence>
<dbReference type="CDD" id="cd15079">
    <property type="entry name" value="7tmA_photoreceptors_insect"/>
    <property type="match status" value="1"/>
</dbReference>
<keyword evidence="11" id="KW-1015">Disulfide bond</keyword>
<keyword evidence="15" id="KW-0844">Vision</keyword>
<dbReference type="OrthoDB" id="2105199at2759"/>
<dbReference type="AlphaFoldDB" id="A0A8S1DR25"/>
<feature type="transmembrane region" description="Helical" evidence="16">
    <location>
        <begin position="168"/>
        <end position="191"/>
    </location>
</feature>
<feature type="domain" description="G-protein coupled receptors family 1 profile" evidence="17">
    <location>
        <begin position="71"/>
        <end position="333"/>
    </location>
</feature>
<feature type="transmembrane region" description="Helical" evidence="16">
    <location>
        <begin position="118"/>
        <end position="147"/>
    </location>
</feature>
<dbReference type="FunFam" id="1.20.1070.10:FF:000044">
    <property type="entry name" value="Opsin, ultraviolet-sensitive"/>
    <property type="match status" value="1"/>
</dbReference>
<keyword evidence="3" id="KW-0600">Photoreceptor protein</keyword>
<keyword evidence="5 16" id="KW-0812">Transmembrane</keyword>
<accession>A0A8S1DR25</accession>
<comment type="caution">
    <text evidence="18">The sequence shown here is derived from an EMBL/GenBank/DDBJ whole genome shotgun (WGS) entry which is preliminary data.</text>
</comment>
<evidence type="ECO:0000256" key="14">
    <source>
        <dbReference type="ARBA" id="ARBA00023224"/>
    </source>
</evidence>
<protein>
    <recommendedName>
        <fullName evidence="17">G-protein coupled receptors family 1 profile domain-containing protein</fullName>
    </recommendedName>
</protein>